<dbReference type="OMA" id="IETVHMQ"/>
<evidence type="ECO:0000313" key="1">
    <source>
        <dbReference type="EMBL" id="OOF91298.1"/>
    </source>
</evidence>
<dbReference type="AlphaFoldDB" id="A0A1R3R9Z1"/>
<sequence>MCRQYFMVYEWCRCEEDAGQQICPARNDNNYCPEMAIETVHMYCFCHGHATHGFKSERKLQRKERKRFSMLSLGEKSEKGALAPRKKKWYHFCSLRSRTF</sequence>
<dbReference type="OrthoDB" id="4448901at2759"/>
<dbReference type="STRING" id="602072.A0A1R3R9Z1"/>
<dbReference type="Proteomes" id="UP000188318">
    <property type="component" value="Unassembled WGS sequence"/>
</dbReference>
<keyword evidence="2" id="KW-1185">Reference proteome</keyword>
<dbReference type="VEuPathDB" id="FungiDB:ASPCADRAFT_211127"/>
<protein>
    <submittedName>
        <fullName evidence="1">Uncharacterized protein</fullName>
    </submittedName>
</protein>
<organism evidence="1 2">
    <name type="scientific">Aspergillus carbonarius (strain ITEM 5010)</name>
    <dbReference type="NCBI Taxonomy" id="602072"/>
    <lineage>
        <taxon>Eukaryota</taxon>
        <taxon>Fungi</taxon>
        <taxon>Dikarya</taxon>
        <taxon>Ascomycota</taxon>
        <taxon>Pezizomycotina</taxon>
        <taxon>Eurotiomycetes</taxon>
        <taxon>Eurotiomycetidae</taxon>
        <taxon>Eurotiales</taxon>
        <taxon>Aspergillaceae</taxon>
        <taxon>Aspergillus</taxon>
        <taxon>Aspergillus subgen. Circumdati</taxon>
    </lineage>
</organism>
<gene>
    <name evidence="1" type="ORF">ASPCADRAFT_211127</name>
</gene>
<reference evidence="2" key="1">
    <citation type="journal article" date="2017" name="Genome Biol.">
        <title>Comparative genomics reveals high biological diversity and specific adaptations in the industrially and medically important fungal genus Aspergillus.</title>
        <authorList>
            <person name="de Vries R.P."/>
            <person name="Riley R."/>
            <person name="Wiebenga A."/>
            <person name="Aguilar-Osorio G."/>
            <person name="Amillis S."/>
            <person name="Uchima C.A."/>
            <person name="Anderluh G."/>
            <person name="Asadollahi M."/>
            <person name="Askin M."/>
            <person name="Barry K."/>
            <person name="Battaglia E."/>
            <person name="Bayram O."/>
            <person name="Benocci T."/>
            <person name="Braus-Stromeyer S.A."/>
            <person name="Caldana C."/>
            <person name="Canovas D."/>
            <person name="Cerqueira G.C."/>
            <person name="Chen F."/>
            <person name="Chen W."/>
            <person name="Choi C."/>
            <person name="Clum A."/>
            <person name="Dos Santos R.A."/>
            <person name="Damasio A.R."/>
            <person name="Diallinas G."/>
            <person name="Emri T."/>
            <person name="Fekete E."/>
            <person name="Flipphi M."/>
            <person name="Freyberg S."/>
            <person name="Gallo A."/>
            <person name="Gournas C."/>
            <person name="Habgood R."/>
            <person name="Hainaut M."/>
            <person name="Harispe M.L."/>
            <person name="Henrissat B."/>
            <person name="Hilden K.S."/>
            <person name="Hope R."/>
            <person name="Hossain A."/>
            <person name="Karabika E."/>
            <person name="Karaffa L."/>
            <person name="Karanyi Z."/>
            <person name="Krasevec N."/>
            <person name="Kuo A."/>
            <person name="Kusch H."/>
            <person name="LaButti K."/>
            <person name="Lagendijk E.L."/>
            <person name="Lapidus A."/>
            <person name="Levasseur A."/>
            <person name="Lindquist E."/>
            <person name="Lipzen A."/>
            <person name="Logrieco A.F."/>
            <person name="MacCabe A."/>
            <person name="Maekelae M.R."/>
            <person name="Malavazi I."/>
            <person name="Melin P."/>
            <person name="Meyer V."/>
            <person name="Mielnichuk N."/>
            <person name="Miskei M."/>
            <person name="Molnar A.P."/>
            <person name="Mule G."/>
            <person name="Ngan C.Y."/>
            <person name="Orejas M."/>
            <person name="Orosz E."/>
            <person name="Ouedraogo J.P."/>
            <person name="Overkamp K.M."/>
            <person name="Park H.-S."/>
            <person name="Perrone G."/>
            <person name="Piumi F."/>
            <person name="Punt P.J."/>
            <person name="Ram A.F."/>
            <person name="Ramon A."/>
            <person name="Rauscher S."/>
            <person name="Record E."/>
            <person name="Riano-Pachon D.M."/>
            <person name="Robert V."/>
            <person name="Roehrig J."/>
            <person name="Ruller R."/>
            <person name="Salamov A."/>
            <person name="Salih N.S."/>
            <person name="Samson R.A."/>
            <person name="Sandor E."/>
            <person name="Sanguinetti M."/>
            <person name="Schuetze T."/>
            <person name="Sepcic K."/>
            <person name="Shelest E."/>
            <person name="Sherlock G."/>
            <person name="Sophianopoulou V."/>
            <person name="Squina F.M."/>
            <person name="Sun H."/>
            <person name="Susca A."/>
            <person name="Todd R.B."/>
            <person name="Tsang A."/>
            <person name="Unkles S.E."/>
            <person name="van de Wiele N."/>
            <person name="van Rossen-Uffink D."/>
            <person name="Oliveira J.V."/>
            <person name="Vesth T.C."/>
            <person name="Visser J."/>
            <person name="Yu J.-H."/>
            <person name="Zhou M."/>
            <person name="Andersen M.R."/>
            <person name="Archer D.B."/>
            <person name="Baker S.E."/>
            <person name="Benoit I."/>
            <person name="Brakhage A.A."/>
            <person name="Braus G.H."/>
            <person name="Fischer R."/>
            <person name="Frisvad J.C."/>
            <person name="Goldman G.H."/>
            <person name="Houbraken J."/>
            <person name="Oakley B."/>
            <person name="Pocsi I."/>
            <person name="Scazzocchio C."/>
            <person name="Seiboth B."/>
            <person name="vanKuyk P.A."/>
            <person name="Wortman J."/>
            <person name="Dyer P.S."/>
            <person name="Grigoriev I.V."/>
        </authorList>
    </citation>
    <scope>NUCLEOTIDE SEQUENCE [LARGE SCALE GENOMIC DNA]</scope>
    <source>
        <strain evidence="2">ITEM 5010</strain>
    </source>
</reference>
<dbReference type="EMBL" id="KV907511">
    <property type="protein sequence ID" value="OOF91298.1"/>
    <property type="molecule type" value="Genomic_DNA"/>
</dbReference>
<evidence type="ECO:0000313" key="2">
    <source>
        <dbReference type="Proteomes" id="UP000188318"/>
    </source>
</evidence>
<proteinExistence type="predicted"/>
<name>A0A1R3R9Z1_ASPC5</name>
<accession>A0A1R3R9Z1</accession>